<dbReference type="NCBIfam" id="NF007228">
    <property type="entry name" value="PRK09646.1"/>
    <property type="match status" value="1"/>
</dbReference>
<keyword evidence="8" id="KW-1185">Reference proteome</keyword>
<dbReference type="InterPro" id="IPR014284">
    <property type="entry name" value="RNA_pol_sigma-70_dom"/>
</dbReference>
<reference evidence="7" key="1">
    <citation type="journal article" date="2014" name="Int. J. Syst. Evol. Microbiol.">
        <title>Complete genome sequence of Corynebacterium casei LMG S-19264T (=DSM 44701T), isolated from a smear-ripened cheese.</title>
        <authorList>
            <consortium name="US DOE Joint Genome Institute (JGI-PGF)"/>
            <person name="Walter F."/>
            <person name="Albersmeier A."/>
            <person name="Kalinowski J."/>
            <person name="Ruckert C."/>
        </authorList>
    </citation>
    <scope>NUCLEOTIDE SEQUENCE</scope>
    <source>
        <strain evidence="7">CGMCC 1.14988</strain>
    </source>
</reference>
<dbReference type="Pfam" id="PF08281">
    <property type="entry name" value="Sigma70_r4_2"/>
    <property type="match status" value="1"/>
</dbReference>
<dbReference type="InterPro" id="IPR013325">
    <property type="entry name" value="RNA_pol_sigma_r2"/>
</dbReference>
<dbReference type="InterPro" id="IPR007627">
    <property type="entry name" value="RNA_pol_sigma70_r2"/>
</dbReference>
<comment type="similarity">
    <text evidence="1">Belongs to the sigma-70 factor family. ECF subfamily.</text>
</comment>
<sequence>MSSTTAVASTRTHDRRAVVPTVDISAATSEELLVRSAEGDQPAFAALYDRVCPQVLGVALRVLRDRALAEEVTQEVLVEVWRKADRFDPNRGTASGWITTLAHRRAVDRVRSEQASRDRDQRVSRRDQVRAFDEVAAEVEVRLEHWQVRRALAELSERQREAIELAYFAGHTYRDVARVLGIPEGTAKSRLRDGLLRLRQALEGHV</sequence>
<evidence type="ECO:0000259" key="6">
    <source>
        <dbReference type="Pfam" id="PF08281"/>
    </source>
</evidence>
<dbReference type="InterPro" id="IPR039425">
    <property type="entry name" value="RNA_pol_sigma-70-like"/>
</dbReference>
<dbReference type="RefSeq" id="WP_130650867.1">
    <property type="nucleotide sequence ID" value="NZ_BMHA01000002.1"/>
</dbReference>
<reference evidence="7" key="2">
    <citation type="submission" date="2020-09" db="EMBL/GenBank/DDBJ databases">
        <authorList>
            <person name="Sun Q."/>
            <person name="Zhou Y."/>
        </authorList>
    </citation>
    <scope>NUCLEOTIDE SEQUENCE</scope>
    <source>
        <strain evidence="7">CGMCC 1.14988</strain>
    </source>
</reference>
<dbReference type="EMBL" id="BMHA01000002">
    <property type="protein sequence ID" value="GGI03908.1"/>
    <property type="molecule type" value="Genomic_DNA"/>
</dbReference>
<proteinExistence type="inferred from homology"/>
<dbReference type="PANTHER" id="PTHR43133">
    <property type="entry name" value="RNA POLYMERASE ECF-TYPE SIGMA FACTO"/>
    <property type="match status" value="1"/>
</dbReference>
<dbReference type="PANTHER" id="PTHR43133:SF66">
    <property type="entry name" value="ECF RNA POLYMERASE SIGMA FACTOR SIGK"/>
    <property type="match status" value="1"/>
</dbReference>
<keyword evidence="3" id="KW-0731">Sigma factor</keyword>
<accession>A0A8J3A5W3</accession>
<keyword evidence="4" id="KW-0804">Transcription</keyword>
<dbReference type="Pfam" id="PF04542">
    <property type="entry name" value="Sigma70_r2"/>
    <property type="match status" value="1"/>
</dbReference>
<dbReference type="OrthoDB" id="3747638at2"/>
<gene>
    <name evidence="7" type="primary">rpoE</name>
    <name evidence="7" type="ORF">GCM10011354_06400</name>
</gene>
<evidence type="ECO:0000256" key="1">
    <source>
        <dbReference type="ARBA" id="ARBA00010641"/>
    </source>
</evidence>
<feature type="domain" description="RNA polymerase sigma-70 region 2" evidence="5">
    <location>
        <begin position="47"/>
        <end position="114"/>
    </location>
</feature>
<keyword evidence="2" id="KW-0805">Transcription regulation</keyword>
<comment type="caution">
    <text evidence="7">The sequence shown here is derived from an EMBL/GenBank/DDBJ whole genome shotgun (WGS) entry which is preliminary data.</text>
</comment>
<dbReference type="Gene3D" id="1.10.10.10">
    <property type="entry name" value="Winged helix-like DNA-binding domain superfamily/Winged helix DNA-binding domain"/>
    <property type="match status" value="1"/>
</dbReference>
<protein>
    <submittedName>
        <fullName evidence="7">RNA polymerase sigma factor SigK</fullName>
    </submittedName>
</protein>
<dbReference type="InterPro" id="IPR013324">
    <property type="entry name" value="RNA_pol_sigma_r3/r4-like"/>
</dbReference>
<dbReference type="SUPFAM" id="SSF88946">
    <property type="entry name" value="Sigma2 domain of RNA polymerase sigma factors"/>
    <property type="match status" value="1"/>
</dbReference>
<evidence type="ECO:0000256" key="3">
    <source>
        <dbReference type="ARBA" id="ARBA00023082"/>
    </source>
</evidence>
<evidence type="ECO:0000259" key="5">
    <source>
        <dbReference type="Pfam" id="PF04542"/>
    </source>
</evidence>
<name>A0A8J3A5W3_9ACTN</name>
<dbReference type="NCBIfam" id="TIGR02937">
    <property type="entry name" value="sigma70-ECF"/>
    <property type="match status" value="1"/>
</dbReference>
<dbReference type="Gene3D" id="1.10.1740.10">
    <property type="match status" value="1"/>
</dbReference>
<evidence type="ECO:0000256" key="4">
    <source>
        <dbReference type="ARBA" id="ARBA00023163"/>
    </source>
</evidence>
<dbReference type="AlphaFoldDB" id="A0A8J3A5W3"/>
<dbReference type="SUPFAM" id="SSF88659">
    <property type="entry name" value="Sigma3 and sigma4 domains of RNA polymerase sigma factors"/>
    <property type="match status" value="1"/>
</dbReference>
<evidence type="ECO:0000313" key="7">
    <source>
        <dbReference type="EMBL" id="GGI03908.1"/>
    </source>
</evidence>
<dbReference type="InterPro" id="IPR036388">
    <property type="entry name" value="WH-like_DNA-bd_sf"/>
</dbReference>
<dbReference type="CDD" id="cd06171">
    <property type="entry name" value="Sigma70_r4"/>
    <property type="match status" value="1"/>
</dbReference>
<evidence type="ECO:0000313" key="8">
    <source>
        <dbReference type="Proteomes" id="UP000650511"/>
    </source>
</evidence>
<dbReference type="InterPro" id="IPR013249">
    <property type="entry name" value="RNA_pol_sigma70_r4_t2"/>
</dbReference>
<organism evidence="7 8">
    <name type="scientific">Egicoccus halophilus</name>
    <dbReference type="NCBI Taxonomy" id="1670830"/>
    <lineage>
        <taxon>Bacteria</taxon>
        <taxon>Bacillati</taxon>
        <taxon>Actinomycetota</taxon>
        <taxon>Nitriliruptoria</taxon>
        <taxon>Egicoccales</taxon>
        <taxon>Egicoccaceae</taxon>
        <taxon>Egicoccus</taxon>
    </lineage>
</organism>
<dbReference type="GO" id="GO:0016987">
    <property type="term" value="F:sigma factor activity"/>
    <property type="evidence" value="ECO:0007669"/>
    <property type="project" value="UniProtKB-KW"/>
</dbReference>
<evidence type="ECO:0000256" key="2">
    <source>
        <dbReference type="ARBA" id="ARBA00023015"/>
    </source>
</evidence>
<dbReference type="GO" id="GO:0003677">
    <property type="term" value="F:DNA binding"/>
    <property type="evidence" value="ECO:0007669"/>
    <property type="project" value="InterPro"/>
</dbReference>
<feature type="domain" description="RNA polymerase sigma factor 70 region 4 type 2" evidence="6">
    <location>
        <begin position="147"/>
        <end position="198"/>
    </location>
</feature>
<dbReference type="GO" id="GO:0006352">
    <property type="term" value="P:DNA-templated transcription initiation"/>
    <property type="evidence" value="ECO:0007669"/>
    <property type="project" value="InterPro"/>
</dbReference>
<dbReference type="Proteomes" id="UP000650511">
    <property type="component" value="Unassembled WGS sequence"/>
</dbReference>